<evidence type="ECO:0000313" key="2">
    <source>
        <dbReference type="EnsemblPlants" id="AES96736"/>
    </source>
</evidence>
<protein>
    <submittedName>
        <fullName evidence="1 2">Uncharacterized protein</fullName>
    </submittedName>
</protein>
<reference evidence="1 3" key="2">
    <citation type="journal article" date="2014" name="BMC Genomics">
        <title>An improved genome release (version Mt4.0) for the model legume Medicago truncatula.</title>
        <authorList>
            <person name="Tang H."/>
            <person name="Krishnakumar V."/>
            <person name="Bidwell S."/>
            <person name="Rosen B."/>
            <person name="Chan A."/>
            <person name="Zhou S."/>
            <person name="Gentzbittel L."/>
            <person name="Childs K.L."/>
            <person name="Yandell M."/>
            <person name="Gundlach H."/>
            <person name="Mayer K.F."/>
            <person name="Schwartz D.C."/>
            <person name="Town C.D."/>
        </authorList>
    </citation>
    <scope>GENOME REANNOTATION</scope>
    <source>
        <strain evidence="2 3">cv. Jemalong A17</strain>
    </source>
</reference>
<keyword evidence="3" id="KW-1185">Reference proteome</keyword>
<dbReference type="EMBL" id="CM001221">
    <property type="protein sequence ID" value="AES96736.2"/>
    <property type="molecule type" value="Genomic_DNA"/>
</dbReference>
<accession>A0A0C3XIA1</accession>
<name>G7KF90_MEDTR</name>
<gene>
    <name evidence="1" type="ordered locus">MTR_5g040780</name>
</gene>
<organism evidence="1 3">
    <name type="scientific">Medicago truncatula</name>
    <name type="common">Barrel medic</name>
    <name type="synonym">Medicago tribuloides</name>
    <dbReference type="NCBI Taxonomy" id="3880"/>
    <lineage>
        <taxon>Eukaryota</taxon>
        <taxon>Viridiplantae</taxon>
        <taxon>Streptophyta</taxon>
        <taxon>Embryophyta</taxon>
        <taxon>Tracheophyta</taxon>
        <taxon>Spermatophyta</taxon>
        <taxon>Magnoliopsida</taxon>
        <taxon>eudicotyledons</taxon>
        <taxon>Gunneridae</taxon>
        <taxon>Pentapetalae</taxon>
        <taxon>rosids</taxon>
        <taxon>fabids</taxon>
        <taxon>Fabales</taxon>
        <taxon>Fabaceae</taxon>
        <taxon>Papilionoideae</taxon>
        <taxon>50 kb inversion clade</taxon>
        <taxon>NPAAA clade</taxon>
        <taxon>Hologalegina</taxon>
        <taxon>IRL clade</taxon>
        <taxon>Trifolieae</taxon>
        <taxon>Medicago</taxon>
    </lineage>
</organism>
<proteinExistence type="predicted"/>
<dbReference type="EnsemblPlants" id="AES96736">
    <property type="protein sequence ID" value="AES96736"/>
    <property type="gene ID" value="MTR_5g040780"/>
</dbReference>
<sequence>MNSEQLKNGQQEKRCRNFHENFDLNVTAEELEDEPDLQCELAENHYSQYSELSETTEKHVDNRSMEANKHEEQVPQANTFEGCVDDLFILAQSAEILAAQTEDSVAKTHINTENQESQCDTNLITVTAILLSIDQECSQELLDGSVSHVSSERCGLCYEVTGTRLTQIRKQARFKYRILDHDRADDNQFKHLQRKTTCLSQMKQQARCKSKNDLSSLQMINGPENKQRQGRILRLSQMKNQARSKNNATVKEGTEEHVCVNKHCNRCRVIIHHFYAVKRDNENHNKECQHVARRLRSFKTKKHRQQLTTECVRNSADTRSQASGTMLKDKNLITSANSEAHKEKLPVKRLRLTQLRREVRIGNQCSAMQGPDEN</sequence>
<dbReference type="AlphaFoldDB" id="G7KF90"/>
<dbReference type="Proteomes" id="UP000002051">
    <property type="component" value="Chromosome 5"/>
</dbReference>
<accession>G7KF90</accession>
<evidence type="ECO:0000313" key="3">
    <source>
        <dbReference type="Proteomes" id="UP000002051"/>
    </source>
</evidence>
<reference evidence="2" key="3">
    <citation type="submission" date="2015-04" db="UniProtKB">
        <authorList>
            <consortium name="EnsemblPlants"/>
        </authorList>
    </citation>
    <scope>IDENTIFICATION</scope>
    <source>
        <strain evidence="2">cv. Jemalong A17</strain>
    </source>
</reference>
<evidence type="ECO:0000313" key="1">
    <source>
        <dbReference type="EMBL" id="AES96736.2"/>
    </source>
</evidence>
<reference evidence="1 3" key="1">
    <citation type="journal article" date="2011" name="Nature">
        <title>The Medicago genome provides insight into the evolution of rhizobial symbioses.</title>
        <authorList>
            <person name="Young N.D."/>
            <person name="Debelle F."/>
            <person name="Oldroyd G.E."/>
            <person name="Geurts R."/>
            <person name="Cannon S.B."/>
            <person name="Udvardi M.K."/>
            <person name="Benedito V.A."/>
            <person name="Mayer K.F."/>
            <person name="Gouzy J."/>
            <person name="Schoof H."/>
            <person name="Van de Peer Y."/>
            <person name="Proost S."/>
            <person name="Cook D.R."/>
            <person name="Meyers B.C."/>
            <person name="Spannagl M."/>
            <person name="Cheung F."/>
            <person name="De Mita S."/>
            <person name="Krishnakumar V."/>
            <person name="Gundlach H."/>
            <person name="Zhou S."/>
            <person name="Mudge J."/>
            <person name="Bharti A.K."/>
            <person name="Murray J.D."/>
            <person name="Naoumkina M.A."/>
            <person name="Rosen B."/>
            <person name="Silverstein K.A."/>
            <person name="Tang H."/>
            <person name="Rombauts S."/>
            <person name="Zhao P.X."/>
            <person name="Zhou P."/>
            <person name="Barbe V."/>
            <person name="Bardou P."/>
            <person name="Bechner M."/>
            <person name="Bellec A."/>
            <person name="Berger A."/>
            <person name="Berges H."/>
            <person name="Bidwell S."/>
            <person name="Bisseling T."/>
            <person name="Choisne N."/>
            <person name="Couloux A."/>
            <person name="Denny R."/>
            <person name="Deshpande S."/>
            <person name="Dai X."/>
            <person name="Doyle J.J."/>
            <person name="Dudez A.M."/>
            <person name="Farmer A.D."/>
            <person name="Fouteau S."/>
            <person name="Franken C."/>
            <person name="Gibelin C."/>
            <person name="Gish J."/>
            <person name="Goldstein S."/>
            <person name="Gonzalez A.J."/>
            <person name="Green P.J."/>
            <person name="Hallab A."/>
            <person name="Hartog M."/>
            <person name="Hua A."/>
            <person name="Humphray S.J."/>
            <person name="Jeong D.H."/>
            <person name="Jing Y."/>
            <person name="Jocker A."/>
            <person name="Kenton S.M."/>
            <person name="Kim D.J."/>
            <person name="Klee K."/>
            <person name="Lai H."/>
            <person name="Lang C."/>
            <person name="Lin S."/>
            <person name="Macmil S.L."/>
            <person name="Magdelenat G."/>
            <person name="Matthews L."/>
            <person name="McCorrison J."/>
            <person name="Monaghan E.L."/>
            <person name="Mun J.H."/>
            <person name="Najar F.Z."/>
            <person name="Nicholson C."/>
            <person name="Noirot C."/>
            <person name="O'Bleness M."/>
            <person name="Paule C.R."/>
            <person name="Poulain J."/>
            <person name="Prion F."/>
            <person name="Qin B."/>
            <person name="Qu C."/>
            <person name="Retzel E.F."/>
            <person name="Riddle C."/>
            <person name="Sallet E."/>
            <person name="Samain S."/>
            <person name="Samson N."/>
            <person name="Sanders I."/>
            <person name="Saurat O."/>
            <person name="Scarpelli C."/>
            <person name="Schiex T."/>
            <person name="Segurens B."/>
            <person name="Severin A.J."/>
            <person name="Sherrier D.J."/>
            <person name="Shi R."/>
            <person name="Sims S."/>
            <person name="Singer S.R."/>
            <person name="Sinharoy S."/>
            <person name="Sterck L."/>
            <person name="Viollet A."/>
            <person name="Wang B.B."/>
            <person name="Wang K."/>
            <person name="Wang M."/>
            <person name="Wang X."/>
            <person name="Warfsmann J."/>
            <person name="Weissenbach J."/>
            <person name="White D.D."/>
            <person name="White J.D."/>
            <person name="Wiley G.B."/>
            <person name="Wincker P."/>
            <person name="Xing Y."/>
            <person name="Yang L."/>
            <person name="Yao Z."/>
            <person name="Ying F."/>
            <person name="Zhai J."/>
            <person name="Zhou L."/>
            <person name="Zuber A."/>
            <person name="Denarie J."/>
            <person name="Dixon R.A."/>
            <person name="May G.D."/>
            <person name="Schwartz D.C."/>
            <person name="Rogers J."/>
            <person name="Quetier F."/>
            <person name="Town C.D."/>
            <person name="Roe B.A."/>
        </authorList>
    </citation>
    <scope>NUCLEOTIDE SEQUENCE [LARGE SCALE GENOMIC DNA]</scope>
    <source>
        <strain evidence="1">A17</strain>
        <strain evidence="2 3">cv. Jemalong A17</strain>
    </source>
</reference>